<protein>
    <submittedName>
        <fullName evidence="1">Uncharacterized protein</fullName>
    </submittedName>
</protein>
<accession>A0A1I6RR33</accession>
<reference evidence="2" key="1">
    <citation type="submission" date="2016-10" db="EMBL/GenBank/DDBJ databases">
        <authorList>
            <person name="Varghese N."/>
            <person name="Submissions S."/>
        </authorList>
    </citation>
    <scope>NUCLEOTIDE SEQUENCE [LARGE SCALE GENOMIC DNA]</scope>
    <source>
        <strain evidence="2">DSM 45789</strain>
    </source>
</reference>
<sequence length="173" mass="19806">MRIFPHGNVVNFTDSVREMTASELEQLLSTQIHSHSSVVTGHLDMKAEAVYLYGQAERFQINEEAGEVIVTSRSVDDQPYEARFSFDDLLLSHEMHFDIIVDNDQTIRYPVYYVTFATEEGEKTLFFAQQEGVEEPLHYVTEFWMQAGETGRDTTFESGTCSIPPDFPSSFKK</sequence>
<dbReference type="Proteomes" id="UP000198660">
    <property type="component" value="Unassembled WGS sequence"/>
</dbReference>
<dbReference type="EMBL" id="FPAA01000005">
    <property type="protein sequence ID" value="SFS66918.1"/>
    <property type="molecule type" value="Genomic_DNA"/>
</dbReference>
<dbReference type="AlphaFoldDB" id="A0A1I6RR33"/>
<dbReference type="RefSeq" id="WP_091836649.1">
    <property type="nucleotide sequence ID" value="NZ_FPAA01000005.1"/>
</dbReference>
<name>A0A1I6RR33_9BACL</name>
<evidence type="ECO:0000313" key="1">
    <source>
        <dbReference type="EMBL" id="SFS66918.1"/>
    </source>
</evidence>
<keyword evidence="2" id="KW-1185">Reference proteome</keyword>
<dbReference type="OrthoDB" id="2989126at2"/>
<proteinExistence type="predicted"/>
<organism evidence="1 2">
    <name type="scientific">Marininema halotolerans</name>
    <dbReference type="NCBI Taxonomy" id="1155944"/>
    <lineage>
        <taxon>Bacteria</taxon>
        <taxon>Bacillati</taxon>
        <taxon>Bacillota</taxon>
        <taxon>Bacilli</taxon>
        <taxon>Bacillales</taxon>
        <taxon>Thermoactinomycetaceae</taxon>
        <taxon>Marininema</taxon>
    </lineage>
</organism>
<gene>
    <name evidence="1" type="ORF">SAMN05444972_105290</name>
</gene>
<evidence type="ECO:0000313" key="2">
    <source>
        <dbReference type="Proteomes" id="UP000198660"/>
    </source>
</evidence>